<evidence type="ECO:0000256" key="10">
    <source>
        <dbReference type="ARBA" id="ARBA00023136"/>
    </source>
</evidence>
<name>F2WSN0_9SAUR</name>
<reference evidence="15" key="1">
    <citation type="journal article" date="2010" name="Herpetol. Monogr.">
        <title>Phylogeny-based species delimitation in philippine semi-fossorial skinks (Reptilia: Squamata: Scincidae: Brachymeles): Taxonomic revision of pentadactyl species groups and description of three new species.</title>
        <authorList>
            <person name="Siler C.D."/>
            <person name="Brown R.M."/>
        </authorList>
    </citation>
    <scope>NUCLEOTIDE SEQUENCE</scope>
</reference>
<evidence type="ECO:0000256" key="8">
    <source>
        <dbReference type="ARBA" id="ARBA00023065"/>
    </source>
</evidence>
<dbReference type="EMBL" id="HQ239366">
    <property type="protein sequence ID" value="AEA37820.1"/>
    <property type="molecule type" value="Genomic_DNA"/>
</dbReference>
<comment type="subcellular location">
    <subcellularLocation>
        <location evidence="1 12">Mitochondrion membrane</location>
        <topology evidence="1 12">Single-pass membrane protein</topology>
    </subcellularLocation>
</comment>
<dbReference type="InterPro" id="IPR001421">
    <property type="entry name" value="ATP8_metazoa"/>
</dbReference>
<evidence type="ECO:0000256" key="13">
    <source>
        <dbReference type="SAM" id="Phobius"/>
    </source>
</evidence>
<evidence type="ECO:0000256" key="6">
    <source>
        <dbReference type="ARBA" id="ARBA00022781"/>
    </source>
</evidence>
<dbReference type="EMBL" id="HQ907138">
    <property type="protein sequence ID" value="ADW93242.1"/>
    <property type="molecule type" value="Genomic_DNA"/>
</dbReference>
<dbReference type="Pfam" id="PF00895">
    <property type="entry name" value="ATP-synt_8"/>
    <property type="match status" value="1"/>
</dbReference>
<evidence type="ECO:0000256" key="2">
    <source>
        <dbReference type="ARBA" id="ARBA00008892"/>
    </source>
</evidence>
<dbReference type="PANTHER" id="PTHR39937">
    <property type="entry name" value="ATP SYNTHASE PROTEIN 8"/>
    <property type="match status" value="1"/>
</dbReference>
<evidence type="ECO:0000256" key="7">
    <source>
        <dbReference type="ARBA" id="ARBA00022989"/>
    </source>
</evidence>
<keyword evidence="6 12" id="KW-0375">Hydrogen ion transport</keyword>
<comment type="similarity">
    <text evidence="2 12">Belongs to the ATPase protein 8 family.</text>
</comment>
<keyword evidence="8 12" id="KW-0406">Ion transport</keyword>
<evidence type="ECO:0000256" key="9">
    <source>
        <dbReference type="ARBA" id="ARBA00023128"/>
    </source>
</evidence>
<keyword evidence="5 12" id="KW-0812">Transmembrane</keyword>
<accession>F2WSN0</accession>
<dbReference type="GO" id="GO:0015078">
    <property type="term" value="F:proton transmembrane transporter activity"/>
    <property type="evidence" value="ECO:0007669"/>
    <property type="project" value="InterPro"/>
</dbReference>
<evidence type="ECO:0000256" key="12">
    <source>
        <dbReference type="RuleBase" id="RU003661"/>
    </source>
</evidence>
<feature type="transmembrane region" description="Helical" evidence="13">
    <location>
        <begin position="6"/>
        <end position="24"/>
    </location>
</feature>
<keyword evidence="9 12" id="KW-0496">Mitochondrion</keyword>
<keyword evidence="7 13" id="KW-1133">Transmembrane helix</keyword>
<evidence type="ECO:0000313" key="14">
    <source>
        <dbReference type="EMBL" id="ADW93242.1"/>
    </source>
</evidence>
<dbReference type="InterPro" id="IPR050635">
    <property type="entry name" value="ATPase_protein_8"/>
</dbReference>
<dbReference type="GO" id="GO:0015986">
    <property type="term" value="P:proton motive force-driven ATP synthesis"/>
    <property type="evidence" value="ECO:0007669"/>
    <property type="project" value="InterPro"/>
</dbReference>
<dbReference type="GO" id="GO:0045259">
    <property type="term" value="C:proton-transporting ATP synthase complex"/>
    <property type="evidence" value="ECO:0007669"/>
    <property type="project" value="UniProtKB-KW"/>
</dbReference>
<gene>
    <name evidence="15" type="primary">ATP8</name>
</gene>
<reference evidence="14" key="2">
    <citation type="journal article" date="2011" name="Mol. Phylogenet. Evol.">
        <title>Phylogeny of Philippine slender skinks (Scincidae: Brachymeles) reveals underestimated species diversity, complex biogeographical relationships, and cryptic patterns of lineage diversification.</title>
        <authorList>
            <person name="Siler C.D."/>
            <person name="Diesmos A.C."/>
            <person name="Alcala A.C."/>
            <person name="Brown R.M."/>
        </authorList>
    </citation>
    <scope>NUCLEOTIDE SEQUENCE</scope>
</reference>
<evidence type="ECO:0000256" key="3">
    <source>
        <dbReference type="ARBA" id="ARBA00022448"/>
    </source>
</evidence>
<dbReference type="PANTHER" id="PTHR39937:SF1">
    <property type="entry name" value="ATP SYNTHASE PROTEIN 8"/>
    <property type="match status" value="1"/>
</dbReference>
<keyword evidence="3 12" id="KW-0813">Transport</keyword>
<keyword evidence="10 13" id="KW-0472">Membrane</keyword>
<sequence>MPQLNPAPWLLILILSWVTLLFLFKTKTTNATALNPTTAADLKADKMNPWNWPWT</sequence>
<organism evidence="15">
    <name type="scientific">Subdoluseps bowringii</name>
    <name type="common">Christmas Island grass-skink</name>
    <dbReference type="NCBI Taxonomy" id="2571094"/>
    <lineage>
        <taxon>Eukaryota</taxon>
        <taxon>Metazoa</taxon>
        <taxon>Chordata</taxon>
        <taxon>Craniata</taxon>
        <taxon>Vertebrata</taxon>
        <taxon>Euteleostomi</taxon>
        <taxon>Lepidosauria</taxon>
        <taxon>Squamata</taxon>
        <taxon>Bifurcata</taxon>
        <taxon>Unidentata</taxon>
        <taxon>Scinciformata</taxon>
        <taxon>Scincidae</taxon>
        <taxon>Lygosominae</taxon>
        <taxon>Subdoluseps</taxon>
    </lineage>
</organism>
<protein>
    <recommendedName>
        <fullName evidence="12">ATP synthase complex subunit 8</fullName>
    </recommendedName>
</protein>
<proteinExistence type="inferred from homology"/>
<evidence type="ECO:0000313" key="15">
    <source>
        <dbReference type="EMBL" id="AEA37820.1"/>
    </source>
</evidence>
<keyword evidence="4 12" id="KW-0138">CF(0)</keyword>
<evidence type="ECO:0000256" key="1">
    <source>
        <dbReference type="ARBA" id="ARBA00004304"/>
    </source>
</evidence>
<dbReference type="GO" id="GO:0031966">
    <property type="term" value="C:mitochondrial membrane"/>
    <property type="evidence" value="ECO:0007669"/>
    <property type="project" value="UniProtKB-SubCell"/>
</dbReference>
<evidence type="ECO:0000256" key="11">
    <source>
        <dbReference type="ARBA" id="ARBA00023310"/>
    </source>
</evidence>
<evidence type="ECO:0000256" key="5">
    <source>
        <dbReference type="ARBA" id="ARBA00022692"/>
    </source>
</evidence>
<dbReference type="AlphaFoldDB" id="F2WSN0"/>
<keyword evidence="11" id="KW-0066">ATP synthesis</keyword>
<evidence type="ECO:0000256" key="4">
    <source>
        <dbReference type="ARBA" id="ARBA00022547"/>
    </source>
</evidence>
<geneLocation type="mitochondrion" evidence="15"/>